<dbReference type="AlphaFoldDB" id="A0AAD7F8C5"/>
<accession>A0AAD7F8C5</accession>
<organism evidence="2 3">
    <name type="scientific">Roridomyces roridus</name>
    <dbReference type="NCBI Taxonomy" id="1738132"/>
    <lineage>
        <taxon>Eukaryota</taxon>
        <taxon>Fungi</taxon>
        <taxon>Dikarya</taxon>
        <taxon>Basidiomycota</taxon>
        <taxon>Agaricomycotina</taxon>
        <taxon>Agaricomycetes</taxon>
        <taxon>Agaricomycetidae</taxon>
        <taxon>Agaricales</taxon>
        <taxon>Marasmiineae</taxon>
        <taxon>Mycenaceae</taxon>
        <taxon>Roridomyces</taxon>
    </lineage>
</organism>
<evidence type="ECO:0000256" key="1">
    <source>
        <dbReference type="SAM" id="MobiDB-lite"/>
    </source>
</evidence>
<evidence type="ECO:0000313" key="2">
    <source>
        <dbReference type="EMBL" id="KAJ7608429.1"/>
    </source>
</evidence>
<feature type="region of interest" description="Disordered" evidence="1">
    <location>
        <begin position="178"/>
        <end position="262"/>
    </location>
</feature>
<reference evidence="2" key="1">
    <citation type="submission" date="2023-03" db="EMBL/GenBank/DDBJ databases">
        <title>Massive genome expansion in bonnet fungi (Mycena s.s.) driven by repeated elements and novel gene families across ecological guilds.</title>
        <authorList>
            <consortium name="Lawrence Berkeley National Laboratory"/>
            <person name="Harder C.B."/>
            <person name="Miyauchi S."/>
            <person name="Viragh M."/>
            <person name="Kuo A."/>
            <person name="Thoen E."/>
            <person name="Andreopoulos B."/>
            <person name="Lu D."/>
            <person name="Skrede I."/>
            <person name="Drula E."/>
            <person name="Henrissat B."/>
            <person name="Morin E."/>
            <person name="Kohler A."/>
            <person name="Barry K."/>
            <person name="LaButti K."/>
            <person name="Morin E."/>
            <person name="Salamov A."/>
            <person name="Lipzen A."/>
            <person name="Mereny Z."/>
            <person name="Hegedus B."/>
            <person name="Baldrian P."/>
            <person name="Stursova M."/>
            <person name="Weitz H."/>
            <person name="Taylor A."/>
            <person name="Grigoriev I.V."/>
            <person name="Nagy L.G."/>
            <person name="Martin F."/>
            <person name="Kauserud H."/>
        </authorList>
    </citation>
    <scope>NUCLEOTIDE SEQUENCE</scope>
    <source>
        <strain evidence="2">9284</strain>
    </source>
</reference>
<proteinExistence type="predicted"/>
<protein>
    <submittedName>
        <fullName evidence="2">Uncharacterized protein</fullName>
    </submittedName>
</protein>
<keyword evidence="3" id="KW-1185">Reference proteome</keyword>
<sequence>MYMGWQSERTPYSGIPLSNLRTVIIDWMPKITSLHFVLVDCLPTYWYWYMERDVLTGFFGELYPDCLTDVHFTFAYTSPPPPLLVGASRGTFFPPRRMSDRRRFLDFTAVKRLVVRDANADFVASMSTKCPQLECIESTAAFGVEDLPPKVAASRRETYFSAPCTHYRVGHYGQRIRIVPPKEDRPPVPKEDAPPVSKVAKLDAPPTSDTIAPATKTDTIPTAPEDNATLVPNLADPPLASKTQPPQPITKEDPCSAPQKKKTTFWRLVKRVFCKRKQPP</sequence>
<feature type="compositionally biased region" description="Basic and acidic residues" evidence="1">
    <location>
        <begin position="180"/>
        <end position="193"/>
    </location>
</feature>
<name>A0AAD7F8C5_9AGAR</name>
<comment type="caution">
    <text evidence="2">The sequence shown here is derived from an EMBL/GenBank/DDBJ whole genome shotgun (WGS) entry which is preliminary data.</text>
</comment>
<gene>
    <name evidence="2" type="ORF">FB45DRAFT_877284</name>
</gene>
<dbReference type="Proteomes" id="UP001221142">
    <property type="component" value="Unassembled WGS sequence"/>
</dbReference>
<dbReference type="EMBL" id="JARKIF010000045">
    <property type="protein sequence ID" value="KAJ7608429.1"/>
    <property type="molecule type" value="Genomic_DNA"/>
</dbReference>
<evidence type="ECO:0000313" key="3">
    <source>
        <dbReference type="Proteomes" id="UP001221142"/>
    </source>
</evidence>